<accession>A0AAN4UUC0</accession>
<organism evidence="2 5">
    <name type="scientific">Allgaiera indica</name>
    <dbReference type="NCBI Taxonomy" id="765699"/>
    <lineage>
        <taxon>Bacteria</taxon>
        <taxon>Pseudomonadati</taxon>
        <taxon>Pseudomonadota</taxon>
        <taxon>Alphaproteobacteria</taxon>
        <taxon>Rhodobacterales</taxon>
        <taxon>Paracoccaceae</taxon>
        <taxon>Allgaiera</taxon>
    </lineage>
</organism>
<dbReference type="EMBL" id="BNAB01000020">
    <property type="protein sequence ID" value="GHE04924.1"/>
    <property type="molecule type" value="Genomic_DNA"/>
</dbReference>
<dbReference type="InterPro" id="IPR045632">
    <property type="entry name" value="DUF6314"/>
</dbReference>
<reference evidence="2" key="3">
    <citation type="submission" date="2023-06" db="EMBL/GenBank/DDBJ databases">
        <authorList>
            <person name="Sun Q."/>
            <person name="Zhou Y."/>
        </authorList>
    </citation>
    <scope>NUCLEOTIDE SEQUENCE</scope>
    <source>
        <strain evidence="2">CGMCC 1.10859</strain>
    </source>
</reference>
<keyword evidence="4" id="KW-1185">Reference proteome</keyword>
<evidence type="ECO:0000313" key="2">
    <source>
        <dbReference type="EMBL" id="GHE04924.1"/>
    </source>
</evidence>
<reference evidence="3 4" key="2">
    <citation type="submission" date="2016-10" db="EMBL/GenBank/DDBJ databases">
        <authorList>
            <person name="Varghese N."/>
            <person name="Submissions S."/>
        </authorList>
    </citation>
    <scope>NUCLEOTIDE SEQUENCE [LARGE SCALE GENOMIC DNA]</scope>
    <source>
        <strain evidence="3 4">DSM 24802</strain>
    </source>
</reference>
<reference evidence="2" key="1">
    <citation type="journal article" date="2014" name="Int. J. Syst. Evol. Microbiol.">
        <title>Complete genome sequence of Corynebacterium casei LMG S-19264T (=DSM 44701T), isolated from a smear-ripened cheese.</title>
        <authorList>
            <consortium name="US DOE Joint Genome Institute (JGI-PGF)"/>
            <person name="Walter F."/>
            <person name="Albersmeier A."/>
            <person name="Kalinowski J."/>
            <person name="Ruckert C."/>
        </authorList>
    </citation>
    <scope>NUCLEOTIDE SEQUENCE</scope>
    <source>
        <strain evidence="2">CGMCC 1.10859</strain>
    </source>
</reference>
<gene>
    <name evidence="2" type="ORF">GCM10008024_33930</name>
    <name evidence="3" type="ORF">SAMN05444006_12113</name>
</gene>
<dbReference type="AlphaFoldDB" id="A0AAN4UUC0"/>
<comment type="caution">
    <text evidence="2">The sequence shown here is derived from an EMBL/GenBank/DDBJ whole genome shotgun (WGS) entry which is preliminary data.</text>
</comment>
<protein>
    <recommendedName>
        <fullName evidence="1">DUF6314 domain-containing protein</fullName>
    </recommendedName>
</protein>
<dbReference type="Proteomes" id="UP000634647">
    <property type="component" value="Unassembled WGS sequence"/>
</dbReference>
<dbReference type="EMBL" id="FNOB01000021">
    <property type="protein sequence ID" value="SDX59690.1"/>
    <property type="molecule type" value="Genomic_DNA"/>
</dbReference>
<dbReference type="Pfam" id="PF19834">
    <property type="entry name" value="DUF6314"/>
    <property type="match status" value="1"/>
</dbReference>
<feature type="domain" description="DUF6314" evidence="1">
    <location>
        <begin position="7"/>
        <end position="136"/>
    </location>
</feature>
<evidence type="ECO:0000313" key="4">
    <source>
        <dbReference type="Proteomes" id="UP000199541"/>
    </source>
</evidence>
<evidence type="ECO:0000313" key="5">
    <source>
        <dbReference type="Proteomes" id="UP000634647"/>
    </source>
</evidence>
<evidence type="ECO:0000259" key="1">
    <source>
        <dbReference type="Pfam" id="PF19834"/>
    </source>
</evidence>
<name>A0AAN4UUC0_9RHOB</name>
<sequence length="137" mass="15801">MRGLAAFEGTWRIIRRIDDRLDRQSGRFEGIARLTPCAGGLRYREEGVLRLGAAPAMNATRSYLWRAEGAAIAVHFEDDRLFHRFDPTLAHPAADHACDPDSYNVLYDFSLWPEWRAVWNVTGPRKAYRMESTYRRG</sequence>
<proteinExistence type="predicted"/>
<dbReference type="RefSeq" id="WP_035838210.1">
    <property type="nucleotide sequence ID" value="NZ_BNAB01000020.1"/>
</dbReference>
<dbReference type="Proteomes" id="UP000199541">
    <property type="component" value="Unassembled WGS sequence"/>
</dbReference>
<evidence type="ECO:0000313" key="3">
    <source>
        <dbReference type="EMBL" id="SDX59690.1"/>
    </source>
</evidence>